<dbReference type="PANTHER" id="PTHR10744:SF1">
    <property type="entry name" value="SMALL RIBOSOMAL SUBUNIT PROTEIN US17M"/>
    <property type="match status" value="1"/>
</dbReference>
<organism evidence="7 8">
    <name type="scientific">Candidatus Falkowbacteria bacterium RIFCSPLOWO2_02_FULL_45_21</name>
    <dbReference type="NCBI Taxonomy" id="1797989"/>
    <lineage>
        <taxon>Bacteria</taxon>
        <taxon>Candidatus Falkowiibacteriota</taxon>
    </lineage>
</organism>
<dbReference type="HAMAP" id="MF_01345_B">
    <property type="entry name" value="Ribosomal_uS17_B"/>
    <property type="match status" value="1"/>
</dbReference>
<dbReference type="EMBL" id="MFFW01000051">
    <property type="protein sequence ID" value="OGF23791.1"/>
    <property type="molecule type" value="Genomic_DNA"/>
</dbReference>
<evidence type="ECO:0000256" key="5">
    <source>
        <dbReference type="ARBA" id="ARBA00023274"/>
    </source>
</evidence>
<sequence length="97" mass="11642">MDNQNNKNQPAVKQSVIKRKFSGLVVSDKMNKTRVVMVESVKIFPKYKKRYKVKKRLKVHDEKNRYKVGDKVQFIECRPISKDKKWRMIYHGLNTDE</sequence>
<evidence type="ECO:0000256" key="1">
    <source>
        <dbReference type="ARBA" id="ARBA00010254"/>
    </source>
</evidence>
<dbReference type="PANTHER" id="PTHR10744">
    <property type="entry name" value="40S RIBOSOMAL PROTEIN S11 FAMILY MEMBER"/>
    <property type="match status" value="1"/>
</dbReference>
<accession>A0A1F5SBZ9</accession>
<dbReference type="InterPro" id="IPR019984">
    <property type="entry name" value="Ribosomal_uS17_bact/chlr"/>
</dbReference>
<keyword evidence="2 6" id="KW-0699">rRNA-binding</keyword>
<reference evidence="7 8" key="1">
    <citation type="journal article" date="2016" name="Nat. Commun.">
        <title>Thousands of microbial genomes shed light on interconnected biogeochemical processes in an aquifer system.</title>
        <authorList>
            <person name="Anantharaman K."/>
            <person name="Brown C.T."/>
            <person name="Hug L.A."/>
            <person name="Sharon I."/>
            <person name="Castelle C.J."/>
            <person name="Probst A.J."/>
            <person name="Thomas B.C."/>
            <person name="Singh A."/>
            <person name="Wilkins M.J."/>
            <person name="Karaoz U."/>
            <person name="Brodie E.L."/>
            <person name="Williams K.H."/>
            <person name="Hubbard S.S."/>
            <person name="Banfield J.F."/>
        </authorList>
    </citation>
    <scope>NUCLEOTIDE SEQUENCE [LARGE SCALE GENOMIC DNA]</scope>
</reference>
<dbReference type="GO" id="GO:0022627">
    <property type="term" value="C:cytosolic small ribosomal subunit"/>
    <property type="evidence" value="ECO:0007669"/>
    <property type="project" value="UniProtKB-UniRule"/>
</dbReference>
<evidence type="ECO:0000256" key="2">
    <source>
        <dbReference type="ARBA" id="ARBA00022730"/>
    </source>
</evidence>
<keyword evidence="3 6" id="KW-0694">RNA-binding</keyword>
<dbReference type="NCBIfam" id="NF004123">
    <property type="entry name" value="PRK05610.1"/>
    <property type="match status" value="1"/>
</dbReference>
<dbReference type="STRING" id="1797989.A3H66_00370"/>
<evidence type="ECO:0000256" key="6">
    <source>
        <dbReference type="HAMAP-Rule" id="MF_01345"/>
    </source>
</evidence>
<dbReference type="GO" id="GO:0006412">
    <property type="term" value="P:translation"/>
    <property type="evidence" value="ECO:0007669"/>
    <property type="project" value="UniProtKB-UniRule"/>
</dbReference>
<dbReference type="PRINTS" id="PR00973">
    <property type="entry name" value="RIBOSOMALS17"/>
</dbReference>
<dbReference type="SUPFAM" id="SSF50249">
    <property type="entry name" value="Nucleic acid-binding proteins"/>
    <property type="match status" value="1"/>
</dbReference>
<keyword evidence="5 6" id="KW-0687">Ribonucleoprotein</keyword>
<evidence type="ECO:0000256" key="4">
    <source>
        <dbReference type="ARBA" id="ARBA00022980"/>
    </source>
</evidence>
<evidence type="ECO:0000313" key="7">
    <source>
        <dbReference type="EMBL" id="OGF23791.1"/>
    </source>
</evidence>
<dbReference type="Pfam" id="PF00366">
    <property type="entry name" value="Ribosomal_S17"/>
    <property type="match status" value="1"/>
</dbReference>
<dbReference type="Gene3D" id="2.40.50.140">
    <property type="entry name" value="Nucleic acid-binding proteins"/>
    <property type="match status" value="1"/>
</dbReference>
<dbReference type="NCBIfam" id="TIGR03635">
    <property type="entry name" value="uS17_bact"/>
    <property type="match status" value="1"/>
</dbReference>
<protein>
    <recommendedName>
        <fullName evidence="6">Small ribosomal subunit protein uS17</fullName>
    </recommendedName>
</protein>
<evidence type="ECO:0000313" key="8">
    <source>
        <dbReference type="Proteomes" id="UP000178783"/>
    </source>
</evidence>
<comment type="function">
    <text evidence="6">One of the primary rRNA binding proteins, it binds specifically to the 5'-end of 16S ribosomal RNA.</text>
</comment>
<dbReference type="AlphaFoldDB" id="A0A1F5SBZ9"/>
<comment type="subunit">
    <text evidence="6">Part of the 30S ribosomal subunit.</text>
</comment>
<evidence type="ECO:0000256" key="3">
    <source>
        <dbReference type="ARBA" id="ARBA00022884"/>
    </source>
</evidence>
<keyword evidence="4 6" id="KW-0689">Ribosomal protein</keyword>
<dbReference type="GO" id="GO:0019843">
    <property type="term" value="F:rRNA binding"/>
    <property type="evidence" value="ECO:0007669"/>
    <property type="project" value="UniProtKB-UniRule"/>
</dbReference>
<dbReference type="CDD" id="cd00364">
    <property type="entry name" value="Ribosomal_uS17"/>
    <property type="match status" value="1"/>
</dbReference>
<dbReference type="InterPro" id="IPR000266">
    <property type="entry name" value="Ribosomal_uS17"/>
</dbReference>
<gene>
    <name evidence="6" type="primary">rpsQ</name>
    <name evidence="7" type="ORF">A3H66_00370</name>
</gene>
<comment type="caution">
    <text evidence="7">The sequence shown here is derived from an EMBL/GenBank/DDBJ whole genome shotgun (WGS) entry which is preliminary data.</text>
</comment>
<proteinExistence type="inferred from homology"/>
<dbReference type="Proteomes" id="UP000178783">
    <property type="component" value="Unassembled WGS sequence"/>
</dbReference>
<comment type="similarity">
    <text evidence="1 6">Belongs to the universal ribosomal protein uS17 family.</text>
</comment>
<dbReference type="GO" id="GO:0003735">
    <property type="term" value="F:structural constituent of ribosome"/>
    <property type="evidence" value="ECO:0007669"/>
    <property type="project" value="UniProtKB-UniRule"/>
</dbReference>
<dbReference type="InterPro" id="IPR012340">
    <property type="entry name" value="NA-bd_OB-fold"/>
</dbReference>
<name>A0A1F5SBZ9_9BACT</name>